<dbReference type="InterPro" id="IPR013563">
    <property type="entry name" value="Oligopep_ABC_C"/>
</dbReference>
<dbReference type="InterPro" id="IPR003439">
    <property type="entry name" value="ABC_transporter-like_ATP-bd"/>
</dbReference>
<evidence type="ECO:0000256" key="4">
    <source>
        <dbReference type="ARBA" id="ARBA00022475"/>
    </source>
</evidence>
<reference evidence="10" key="1">
    <citation type="journal article" date="2019" name="Int. J. Syst. Evol. Microbiol.">
        <title>The Global Catalogue of Microorganisms (GCM) 10K type strain sequencing project: providing services to taxonomists for standard genome sequencing and annotation.</title>
        <authorList>
            <consortium name="The Broad Institute Genomics Platform"/>
            <consortium name="The Broad Institute Genome Sequencing Center for Infectious Disease"/>
            <person name="Wu L."/>
            <person name="Ma J."/>
        </authorList>
    </citation>
    <scope>NUCLEOTIDE SEQUENCE [LARGE SCALE GENOMIC DNA]</scope>
    <source>
        <strain evidence="10">CGMCC 1.12859</strain>
    </source>
</reference>
<keyword evidence="10" id="KW-1185">Reference proteome</keyword>
<gene>
    <name evidence="9" type="ORF">ACFQMG_12975</name>
</gene>
<sequence length="340" mass="36660">MTDTIERATEDAVAEVRVRDLTVLYRTAQGERPAVSNASIDLRRGQITGLVGESGSGKSTLALSLMNAIPEPGRISAGSVRVEGVGDVTALRGEHLRKVRGAALGYVFQASQNSLNPLKAIGRQLLDLGRSHKVQDPRTLVAKARELADRMGLDGQRVLDSYQHELSGGMRQRIGIVFALVLNAKVLILDEPTTALDMISQAAVLDIVRQVHEENDLATLIVTHDMGVVSEVADRLAVMYGGRIVEDGPVLDLLRRPAHPYTRALIRATARITGDTAEAKALPGRPPDLTTVPTTGCVFRERCALAMDICAETEPRLTAWAEDRRRACHAEPAAVTGESS</sequence>
<dbReference type="Pfam" id="PF00005">
    <property type="entry name" value="ABC_tran"/>
    <property type="match status" value="1"/>
</dbReference>
<dbReference type="PANTHER" id="PTHR43297">
    <property type="entry name" value="OLIGOPEPTIDE TRANSPORT ATP-BINDING PROTEIN APPD"/>
    <property type="match status" value="1"/>
</dbReference>
<evidence type="ECO:0000256" key="2">
    <source>
        <dbReference type="ARBA" id="ARBA00005417"/>
    </source>
</evidence>
<evidence type="ECO:0000256" key="7">
    <source>
        <dbReference type="ARBA" id="ARBA00023136"/>
    </source>
</evidence>
<dbReference type="PROSITE" id="PS50893">
    <property type="entry name" value="ABC_TRANSPORTER_2"/>
    <property type="match status" value="1"/>
</dbReference>
<dbReference type="InterPro" id="IPR027417">
    <property type="entry name" value="P-loop_NTPase"/>
</dbReference>
<comment type="subcellular location">
    <subcellularLocation>
        <location evidence="1">Cell membrane</location>
        <topology evidence="1">Peripheral membrane protein</topology>
    </subcellularLocation>
</comment>
<evidence type="ECO:0000313" key="10">
    <source>
        <dbReference type="Proteomes" id="UP001596435"/>
    </source>
</evidence>
<dbReference type="SUPFAM" id="SSF52540">
    <property type="entry name" value="P-loop containing nucleoside triphosphate hydrolases"/>
    <property type="match status" value="1"/>
</dbReference>
<keyword evidence="3" id="KW-0813">Transport</keyword>
<dbReference type="Gene3D" id="3.40.50.300">
    <property type="entry name" value="P-loop containing nucleotide triphosphate hydrolases"/>
    <property type="match status" value="1"/>
</dbReference>
<dbReference type="PANTHER" id="PTHR43297:SF2">
    <property type="entry name" value="DIPEPTIDE TRANSPORT ATP-BINDING PROTEIN DPPD"/>
    <property type="match status" value="1"/>
</dbReference>
<dbReference type="GO" id="GO:0005524">
    <property type="term" value="F:ATP binding"/>
    <property type="evidence" value="ECO:0007669"/>
    <property type="project" value="UniProtKB-KW"/>
</dbReference>
<keyword evidence="7" id="KW-0472">Membrane</keyword>
<dbReference type="Proteomes" id="UP001596435">
    <property type="component" value="Unassembled WGS sequence"/>
</dbReference>
<dbReference type="Pfam" id="PF08352">
    <property type="entry name" value="oligo_HPY"/>
    <property type="match status" value="1"/>
</dbReference>
<dbReference type="InterPro" id="IPR003593">
    <property type="entry name" value="AAA+_ATPase"/>
</dbReference>
<dbReference type="NCBIfam" id="TIGR01727">
    <property type="entry name" value="oligo_HPY"/>
    <property type="match status" value="1"/>
</dbReference>
<evidence type="ECO:0000256" key="3">
    <source>
        <dbReference type="ARBA" id="ARBA00022448"/>
    </source>
</evidence>
<accession>A0ABW2FTB1</accession>
<dbReference type="InterPro" id="IPR050388">
    <property type="entry name" value="ABC_Ni/Peptide_Import"/>
</dbReference>
<organism evidence="9 10">
    <name type="scientific">Kitasatospora paranensis</name>
    <dbReference type="NCBI Taxonomy" id="258053"/>
    <lineage>
        <taxon>Bacteria</taxon>
        <taxon>Bacillati</taxon>
        <taxon>Actinomycetota</taxon>
        <taxon>Actinomycetes</taxon>
        <taxon>Kitasatosporales</taxon>
        <taxon>Streptomycetaceae</taxon>
        <taxon>Kitasatospora</taxon>
    </lineage>
</organism>
<keyword evidence="5" id="KW-0547">Nucleotide-binding</keyword>
<evidence type="ECO:0000256" key="1">
    <source>
        <dbReference type="ARBA" id="ARBA00004202"/>
    </source>
</evidence>
<keyword evidence="4" id="KW-1003">Cell membrane</keyword>
<evidence type="ECO:0000259" key="8">
    <source>
        <dbReference type="PROSITE" id="PS50893"/>
    </source>
</evidence>
<keyword evidence="6 9" id="KW-0067">ATP-binding</keyword>
<comment type="caution">
    <text evidence="9">The sequence shown here is derived from an EMBL/GenBank/DDBJ whole genome shotgun (WGS) entry which is preliminary data.</text>
</comment>
<dbReference type="EMBL" id="JBHTAJ010000020">
    <property type="protein sequence ID" value="MFC7180468.1"/>
    <property type="molecule type" value="Genomic_DNA"/>
</dbReference>
<feature type="domain" description="ABC transporter" evidence="8">
    <location>
        <begin position="16"/>
        <end position="266"/>
    </location>
</feature>
<evidence type="ECO:0000256" key="5">
    <source>
        <dbReference type="ARBA" id="ARBA00022741"/>
    </source>
</evidence>
<name>A0ABW2FTB1_9ACTN</name>
<dbReference type="RefSeq" id="WP_345708730.1">
    <property type="nucleotide sequence ID" value="NZ_BAABKV010000001.1"/>
</dbReference>
<dbReference type="CDD" id="cd03257">
    <property type="entry name" value="ABC_NikE_OppD_transporters"/>
    <property type="match status" value="1"/>
</dbReference>
<evidence type="ECO:0000313" key="9">
    <source>
        <dbReference type="EMBL" id="MFC7180468.1"/>
    </source>
</evidence>
<comment type="similarity">
    <text evidence="2">Belongs to the ABC transporter superfamily.</text>
</comment>
<evidence type="ECO:0000256" key="6">
    <source>
        <dbReference type="ARBA" id="ARBA00022840"/>
    </source>
</evidence>
<dbReference type="SMART" id="SM00382">
    <property type="entry name" value="AAA"/>
    <property type="match status" value="1"/>
</dbReference>
<proteinExistence type="inferred from homology"/>
<protein>
    <submittedName>
        <fullName evidence="9">ABC transporter ATP-binding protein</fullName>
    </submittedName>
</protein>